<dbReference type="PANTHER" id="PTHR34387:SF1">
    <property type="entry name" value="PERIPLASMIC IMMUNOGENIC PROTEIN"/>
    <property type="match status" value="1"/>
</dbReference>
<feature type="signal peptide" evidence="1">
    <location>
        <begin position="1"/>
        <end position="22"/>
    </location>
</feature>
<comment type="caution">
    <text evidence="2">The sequence shown here is derived from an EMBL/GenBank/DDBJ whole genome shotgun (WGS) entry which is preliminary data.</text>
</comment>
<gene>
    <name evidence="2" type="ORF">ABNW52_15205</name>
</gene>
<dbReference type="InterPro" id="IPR052022">
    <property type="entry name" value="26kDa_periplasmic_antigen"/>
</dbReference>
<proteinExistence type="predicted"/>
<dbReference type="EMBL" id="JBEFLD010000008">
    <property type="protein sequence ID" value="MEQ6291964.1"/>
    <property type="molecule type" value="Genomic_DNA"/>
</dbReference>
<feature type="chain" id="PRO_5046946941" evidence="1">
    <location>
        <begin position="23"/>
        <end position="230"/>
    </location>
</feature>
<sequence>MRTIALGSLLLTTVLFSAPALADNSTMLNLSASAQRELANDEVNASLYVQDRQAQPALLADRLNKALARAKAESGSFRQVEVSSGSYNSWPDYGRDGKIQGWQGRAEIRLKSRDFTATAELVARLQKFMLLENVQFSVADSTRRQAEDRLIPEAIAALQAQAAAAGKALGRPNQQVLELSIGNVQAPPPMPMLRTKAMMADAAAPEVATPDWQAGNSLVHLSVSGRIELR</sequence>
<protein>
    <submittedName>
        <fullName evidence="2">SIMPL domain-containing protein</fullName>
    </submittedName>
</protein>
<dbReference type="PANTHER" id="PTHR34387">
    <property type="entry name" value="SLR1258 PROTEIN"/>
    <property type="match status" value="1"/>
</dbReference>
<evidence type="ECO:0000256" key="1">
    <source>
        <dbReference type="SAM" id="SignalP"/>
    </source>
</evidence>
<evidence type="ECO:0000313" key="2">
    <source>
        <dbReference type="EMBL" id="MEQ6291964.1"/>
    </source>
</evidence>
<keyword evidence="3" id="KW-1185">Reference proteome</keyword>
<reference evidence="2" key="1">
    <citation type="submission" date="2024-06" db="EMBL/GenBank/DDBJ databases">
        <title>Genome sequence of Vogesella sp. MAHUQ-64.</title>
        <authorList>
            <person name="Huq M.A."/>
        </authorList>
    </citation>
    <scope>NUCLEOTIDE SEQUENCE</scope>
    <source>
        <strain evidence="2">MAHUQ-64</strain>
    </source>
</reference>
<name>A0ABV1M6V9_9NEIS</name>
<dbReference type="Gene3D" id="3.30.70.2970">
    <property type="entry name" value="Protein of unknown function (DUF541), domain 2"/>
    <property type="match status" value="1"/>
</dbReference>
<dbReference type="Pfam" id="PF04402">
    <property type="entry name" value="SIMPL"/>
    <property type="match status" value="1"/>
</dbReference>
<dbReference type="Gene3D" id="3.30.110.170">
    <property type="entry name" value="Protein of unknown function (DUF541), domain 1"/>
    <property type="match status" value="1"/>
</dbReference>
<dbReference type="InterPro" id="IPR007497">
    <property type="entry name" value="SIMPL/DUF541"/>
</dbReference>
<organism evidence="2 3">
    <name type="scientific">Vogesella oryzagri</name>
    <dbReference type="NCBI Taxonomy" id="3160864"/>
    <lineage>
        <taxon>Bacteria</taxon>
        <taxon>Pseudomonadati</taxon>
        <taxon>Pseudomonadota</taxon>
        <taxon>Betaproteobacteria</taxon>
        <taxon>Neisseriales</taxon>
        <taxon>Chromobacteriaceae</taxon>
        <taxon>Vogesella</taxon>
    </lineage>
</organism>
<dbReference type="RefSeq" id="WP_349589558.1">
    <property type="nucleotide sequence ID" value="NZ_JBEFLD010000008.1"/>
</dbReference>
<accession>A0ABV1M6V9</accession>
<dbReference type="Proteomes" id="UP001433638">
    <property type="component" value="Unassembled WGS sequence"/>
</dbReference>
<keyword evidence="1" id="KW-0732">Signal</keyword>
<evidence type="ECO:0000313" key="3">
    <source>
        <dbReference type="Proteomes" id="UP001433638"/>
    </source>
</evidence>